<name>A0ACB9RJS8_9MYRT</name>
<evidence type="ECO:0000313" key="1">
    <source>
        <dbReference type="EMBL" id="KAI4379287.1"/>
    </source>
</evidence>
<proteinExistence type="predicted"/>
<comment type="caution">
    <text evidence="1">The sequence shown here is derived from an EMBL/GenBank/DDBJ whole genome shotgun (WGS) entry which is preliminary data.</text>
</comment>
<protein>
    <submittedName>
        <fullName evidence="1">Uncharacterized protein</fullName>
    </submittedName>
</protein>
<keyword evidence="2" id="KW-1185">Reference proteome</keyword>
<organism evidence="1 2">
    <name type="scientific">Melastoma candidum</name>
    <dbReference type="NCBI Taxonomy" id="119954"/>
    <lineage>
        <taxon>Eukaryota</taxon>
        <taxon>Viridiplantae</taxon>
        <taxon>Streptophyta</taxon>
        <taxon>Embryophyta</taxon>
        <taxon>Tracheophyta</taxon>
        <taxon>Spermatophyta</taxon>
        <taxon>Magnoliopsida</taxon>
        <taxon>eudicotyledons</taxon>
        <taxon>Gunneridae</taxon>
        <taxon>Pentapetalae</taxon>
        <taxon>rosids</taxon>
        <taxon>malvids</taxon>
        <taxon>Myrtales</taxon>
        <taxon>Melastomataceae</taxon>
        <taxon>Melastomatoideae</taxon>
        <taxon>Melastomateae</taxon>
        <taxon>Melastoma</taxon>
    </lineage>
</organism>
<dbReference type="Proteomes" id="UP001057402">
    <property type="component" value="Chromosome 3"/>
</dbReference>
<gene>
    <name evidence="1" type="ORF">MLD38_005605</name>
</gene>
<sequence>MVKEQSMLLWFALLFLVFSEASSHLSEVSGPSDPPHESRSFKLNHTQNSGSCSYTVSVTTSCSSPVYTRDEISLAFGDAYGNQVYVPRIDDPASRTFERCSTDEFEIYGPCTYQVCYMYFYRSGYDGWLPETVTIYGYYTRSITFYYDTFVPYGVWFGFDYCGGSSTSTKSSSALAM</sequence>
<reference evidence="2" key="1">
    <citation type="journal article" date="2023" name="Front. Plant Sci.">
        <title>Chromosomal-level genome assembly of Melastoma candidum provides insights into trichome evolution.</title>
        <authorList>
            <person name="Zhong Y."/>
            <person name="Wu W."/>
            <person name="Sun C."/>
            <person name="Zou P."/>
            <person name="Liu Y."/>
            <person name="Dai S."/>
            <person name="Zhou R."/>
        </authorList>
    </citation>
    <scope>NUCLEOTIDE SEQUENCE [LARGE SCALE GENOMIC DNA]</scope>
</reference>
<accession>A0ACB9RJS8</accession>
<evidence type="ECO:0000313" key="2">
    <source>
        <dbReference type="Proteomes" id="UP001057402"/>
    </source>
</evidence>
<dbReference type="EMBL" id="CM042882">
    <property type="protein sequence ID" value="KAI4379287.1"/>
    <property type="molecule type" value="Genomic_DNA"/>
</dbReference>